<dbReference type="EMBL" id="BQKI01000006">
    <property type="protein sequence ID" value="GJM96136.1"/>
    <property type="molecule type" value="Genomic_DNA"/>
</dbReference>
<protein>
    <submittedName>
        <fullName evidence="2">Uncharacterized protein</fullName>
    </submittedName>
</protein>
<reference evidence="2" key="1">
    <citation type="journal article" date="2018" name="DNA Res.">
        <title>Multiple hybrid de novo genome assembly of finger millet, an orphan allotetraploid crop.</title>
        <authorList>
            <person name="Hatakeyama M."/>
            <person name="Aluri S."/>
            <person name="Balachadran M.T."/>
            <person name="Sivarajan S.R."/>
            <person name="Patrignani A."/>
            <person name="Gruter S."/>
            <person name="Poveda L."/>
            <person name="Shimizu-Inatsugi R."/>
            <person name="Baeten J."/>
            <person name="Francoijs K.J."/>
            <person name="Nataraja K.N."/>
            <person name="Reddy Y.A.N."/>
            <person name="Phadnis S."/>
            <person name="Ravikumar R.L."/>
            <person name="Schlapbach R."/>
            <person name="Sreeman S.M."/>
            <person name="Shimizu K.K."/>
        </authorList>
    </citation>
    <scope>NUCLEOTIDE SEQUENCE</scope>
</reference>
<dbReference type="Proteomes" id="UP001054889">
    <property type="component" value="Unassembled WGS sequence"/>
</dbReference>
<feature type="compositionally biased region" description="Basic residues" evidence="1">
    <location>
        <begin position="61"/>
        <end position="72"/>
    </location>
</feature>
<organism evidence="2 3">
    <name type="scientific">Eleusine coracana subsp. coracana</name>
    <dbReference type="NCBI Taxonomy" id="191504"/>
    <lineage>
        <taxon>Eukaryota</taxon>
        <taxon>Viridiplantae</taxon>
        <taxon>Streptophyta</taxon>
        <taxon>Embryophyta</taxon>
        <taxon>Tracheophyta</taxon>
        <taxon>Spermatophyta</taxon>
        <taxon>Magnoliopsida</taxon>
        <taxon>Liliopsida</taxon>
        <taxon>Poales</taxon>
        <taxon>Poaceae</taxon>
        <taxon>PACMAD clade</taxon>
        <taxon>Chloridoideae</taxon>
        <taxon>Cynodonteae</taxon>
        <taxon>Eleusininae</taxon>
        <taxon>Eleusine</taxon>
    </lineage>
</organism>
<comment type="caution">
    <text evidence="2">The sequence shown here is derived from an EMBL/GenBank/DDBJ whole genome shotgun (WGS) entry which is preliminary data.</text>
</comment>
<feature type="region of interest" description="Disordered" evidence="1">
    <location>
        <begin position="30"/>
        <end position="120"/>
    </location>
</feature>
<feature type="compositionally biased region" description="Pro residues" evidence="1">
    <location>
        <begin position="96"/>
        <end position="111"/>
    </location>
</feature>
<evidence type="ECO:0000313" key="2">
    <source>
        <dbReference type="EMBL" id="GJM96136.1"/>
    </source>
</evidence>
<dbReference type="AlphaFoldDB" id="A0AAV5CDI5"/>
<evidence type="ECO:0000256" key="1">
    <source>
        <dbReference type="SAM" id="MobiDB-lite"/>
    </source>
</evidence>
<proteinExistence type="predicted"/>
<keyword evidence="3" id="KW-1185">Reference proteome</keyword>
<reference evidence="2" key="2">
    <citation type="submission" date="2021-12" db="EMBL/GenBank/DDBJ databases">
        <title>Resequencing data analysis of finger millet.</title>
        <authorList>
            <person name="Hatakeyama M."/>
            <person name="Aluri S."/>
            <person name="Balachadran M.T."/>
            <person name="Sivarajan S.R."/>
            <person name="Poveda L."/>
            <person name="Shimizu-Inatsugi R."/>
            <person name="Schlapbach R."/>
            <person name="Sreeman S.M."/>
            <person name="Shimizu K.K."/>
        </authorList>
    </citation>
    <scope>NUCLEOTIDE SEQUENCE</scope>
</reference>
<evidence type="ECO:0000313" key="3">
    <source>
        <dbReference type="Proteomes" id="UP001054889"/>
    </source>
</evidence>
<sequence>MADGCRCARPACSFLLDLQHAQRAAALRGVATESRLPARDSSYHSPRKPPSMPLLAAPPAHARRSPRARVRCRQSLTRSPSYHARASRHQRHSPREPPSVPLPSAPPPPPGFSRANAPTRAVLCV</sequence>
<name>A0AAV5CDI5_ELECO</name>
<gene>
    <name evidence="2" type="primary">ga12948</name>
    <name evidence="2" type="ORF">PR202_ga12948</name>
</gene>
<accession>A0AAV5CDI5</accession>